<feature type="domain" description="PAS" evidence="11">
    <location>
        <begin position="343"/>
        <end position="386"/>
    </location>
</feature>
<dbReference type="PROSITE" id="PS50112">
    <property type="entry name" value="PAS"/>
    <property type="match status" value="2"/>
</dbReference>
<keyword evidence="5" id="KW-0418">Kinase</keyword>
<dbReference type="CDD" id="cd00082">
    <property type="entry name" value="HisKA"/>
    <property type="match status" value="1"/>
</dbReference>
<dbReference type="InterPro" id="IPR001610">
    <property type="entry name" value="PAC"/>
</dbReference>
<evidence type="ECO:0000256" key="6">
    <source>
        <dbReference type="ARBA" id="ARBA00023012"/>
    </source>
</evidence>
<dbReference type="InterPro" id="IPR003661">
    <property type="entry name" value="HisK_dim/P_dom"/>
</dbReference>
<dbReference type="Pfam" id="PF02518">
    <property type="entry name" value="HATPase_c"/>
    <property type="match status" value="1"/>
</dbReference>
<dbReference type="Proteomes" id="UP000642094">
    <property type="component" value="Unassembled WGS sequence"/>
</dbReference>
<dbReference type="Pfam" id="PF00072">
    <property type="entry name" value="Response_reg"/>
    <property type="match status" value="1"/>
</dbReference>
<dbReference type="CDD" id="cd17546">
    <property type="entry name" value="REC_hyHK_CKI1_RcsC-like"/>
    <property type="match status" value="1"/>
</dbReference>
<evidence type="ECO:0000256" key="5">
    <source>
        <dbReference type="ARBA" id="ARBA00022777"/>
    </source>
</evidence>
<dbReference type="InterPro" id="IPR036890">
    <property type="entry name" value="HATPase_C_sf"/>
</dbReference>
<evidence type="ECO:0000313" key="14">
    <source>
        <dbReference type="Proteomes" id="UP000642094"/>
    </source>
</evidence>
<dbReference type="InterPro" id="IPR000014">
    <property type="entry name" value="PAS"/>
</dbReference>
<evidence type="ECO:0000256" key="1">
    <source>
        <dbReference type="ARBA" id="ARBA00000085"/>
    </source>
</evidence>
<comment type="catalytic activity">
    <reaction evidence="1">
        <text>ATP + protein L-histidine = ADP + protein N-phospho-L-histidine.</text>
        <dbReference type="EC" id="2.7.13.3"/>
    </reaction>
</comment>
<dbReference type="Gene3D" id="3.40.50.2300">
    <property type="match status" value="1"/>
</dbReference>
<dbReference type="SMART" id="SM00086">
    <property type="entry name" value="PAC"/>
    <property type="match status" value="2"/>
</dbReference>
<dbReference type="Gene3D" id="3.30.565.10">
    <property type="entry name" value="Histidine kinase-like ATPase, C-terminal domain"/>
    <property type="match status" value="1"/>
</dbReference>
<dbReference type="PANTHER" id="PTHR43047">
    <property type="entry name" value="TWO-COMPONENT HISTIDINE PROTEIN KINASE"/>
    <property type="match status" value="1"/>
</dbReference>
<dbReference type="Gene3D" id="3.30.450.20">
    <property type="entry name" value="PAS domain"/>
    <property type="match status" value="2"/>
</dbReference>
<dbReference type="PROSITE" id="PS50113">
    <property type="entry name" value="PAC"/>
    <property type="match status" value="1"/>
</dbReference>
<feature type="domain" description="Response regulatory" evidence="10">
    <location>
        <begin position="868"/>
        <end position="984"/>
    </location>
</feature>
<dbReference type="SUPFAM" id="SSF55785">
    <property type="entry name" value="PYP-like sensor domain (PAS domain)"/>
    <property type="match status" value="2"/>
</dbReference>
<dbReference type="CDD" id="cd00130">
    <property type="entry name" value="PAS"/>
    <property type="match status" value="2"/>
</dbReference>
<dbReference type="CDD" id="cd16922">
    <property type="entry name" value="HATPase_EvgS-ArcB-TorS-like"/>
    <property type="match status" value="1"/>
</dbReference>
<evidence type="ECO:0000256" key="3">
    <source>
        <dbReference type="ARBA" id="ARBA00022553"/>
    </source>
</evidence>
<accession>A0ABR7ZX84</accession>
<dbReference type="SMART" id="SM00388">
    <property type="entry name" value="HisKA"/>
    <property type="match status" value="1"/>
</dbReference>
<evidence type="ECO:0000259" key="11">
    <source>
        <dbReference type="PROSITE" id="PS50112"/>
    </source>
</evidence>
<dbReference type="InterPro" id="IPR000700">
    <property type="entry name" value="PAS-assoc_C"/>
</dbReference>
<evidence type="ECO:0000259" key="12">
    <source>
        <dbReference type="PROSITE" id="PS50113"/>
    </source>
</evidence>
<evidence type="ECO:0000256" key="8">
    <source>
        <dbReference type="SAM" id="Coils"/>
    </source>
</evidence>
<comment type="caution">
    <text evidence="13">The sequence shown here is derived from an EMBL/GenBank/DDBJ whole genome shotgun (WGS) entry which is preliminary data.</text>
</comment>
<dbReference type="RefSeq" id="WP_190403313.1">
    <property type="nucleotide sequence ID" value="NZ_JACJQB010000016.1"/>
</dbReference>
<dbReference type="Gene3D" id="1.10.287.130">
    <property type="match status" value="1"/>
</dbReference>
<evidence type="ECO:0000256" key="7">
    <source>
        <dbReference type="PROSITE-ProRule" id="PRU00169"/>
    </source>
</evidence>
<feature type="domain" description="PAC" evidence="12">
    <location>
        <begin position="537"/>
        <end position="589"/>
    </location>
</feature>
<keyword evidence="4" id="KW-0808">Transferase</keyword>
<dbReference type="PROSITE" id="PS50110">
    <property type="entry name" value="RESPONSE_REGULATORY"/>
    <property type="match status" value="1"/>
</dbReference>
<dbReference type="PROSITE" id="PS50109">
    <property type="entry name" value="HIS_KIN"/>
    <property type="match status" value="1"/>
</dbReference>
<name>A0ABR7ZX84_9CYAN</name>
<dbReference type="InterPro" id="IPR004358">
    <property type="entry name" value="Sig_transdc_His_kin-like_C"/>
</dbReference>
<evidence type="ECO:0000259" key="10">
    <source>
        <dbReference type="PROSITE" id="PS50110"/>
    </source>
</evidence>
<dbReference type="PANTHER" id="PTHR43047:SF72">
    <property type="entry name" value="OSMOSENSING HISTIDINE PROTEIN KINASE SLN1"/>
    <property type="match status" value="1"/>
</dbReference>
<dbReference type="InterPro" id="IPR001789">
    <property type="entry name" value="Sig_transdc_resp-reg_receiver"/>
</dbReference>
<dbReference type="SMART" id="SM00448">
    <property type="entry name" value="REC"/>
    <property type="match status" value="1"/>
</dbReference>
<gene>
    <name evidence="13" type="ORF">H6F41_09920</name>
</gene>
<proteinExistence type="predicted"/>
<feature type="domain" description="PAS" evidence="11">
    <location>
        <begin position="462"/>
        <end position="504"/>
    </location>
</feature>
<keyword evidence="14" id="KW-1185">Reference proteome</keyword>
<keyword evidence="8" id="KW-0175">Coiled coil</keyword>
<dbReference type="SUPFAM" id="SSF47384">
    <property type="entry name" value="Homodimeric domain of signal transducing histidine kinase"/>
    <property type="match status" value="1"/>
</dbReference>
<reference evidence="13 14" key="1">
    <citation type="journal article" date="2020" name="ISME J.">
        <title>Comparative genomics reveals insights into cyanobacterial evolution and habitat adaptation.</title>
        <authorList>
            <person name="Chen M.Y."/>
            <person name="Teng W.K."/>
            <person name="Zhao L."/>
            <person name="Hu C.X."/>
            <person name="Zhou Y.K."/>
            <person name="Han B.P."/>
            <person name="Song L.R."/>
            <person name="Shu W.S."/>
        </authorList>
    </citation>
    <scope>NUCLEOTIDE SEQUENCE [LARGE SCALE GENOMIC DNA]</scope>
    <source>
        <strain evidence="13 14">FACHB-723</strain>
    </source>
</reference>
<dbReference type="InterPro" id="IPR035965">
    <property type="entry name" value="PAS-like_dom_sf"/>
</dbReference>
<dbReference type="InterPro" id="IPR011006">
    <property type="entry name" value="CheY-like_superfamily"/>
</dbReference>
<feature type="modified residue" description="4-aspartylphosphate" evidence="7">
    <location>
        <position position="917"/>
    </location>
</feature>
<sequence>MFIGLAIAIIGIAGGGLWTFQWFSTKIARTTEENLRAIADLKTAQINQWLNERKSDAVILASRVSVLNALQVIDNVKQDPESQRQLQVMKQLGIDYKNAYNYRRIVLINHRGQVVWQTGKSEILPKGVNIAFQKELEARTHNIWESELIDFDWIETDVEKIAVYGIFAPIHDSQSSFVGAIYVESDPKQDLIPLVTQWQTSSETAENLLAKREGDVVRFLTPMRHQNNDSLDFTRPINQTNFLAAKGLNESRVVGQFVDYRNIPVFGAALRIEGTPWVLITKIDLSEANAPLNQLGLAVLGLSSLLISIVVYIAYQIRQSGKKAIHVLAQEAAIEKAKIIAESASRYLNAIETSIDGYAMLNFLGNFIEVNEALSNITGYSKAELLHLSICDLEFSESCQISIPKLIHSSKERVSQQWKHKLGHRIDVQVNTSYLDQGDGQFFLFVQDITEQKRITRALKESEAKLRRAIDDAPLPIILHTEDDQVLQLNKAWTNLTGYTIEDIPTITEWARQAYGENYQEIKTQIDKVYQIEQATHDGQYALRTKDGSVRIWDFSASPLGTLDDGRMMIITMAMDVTKRHHDELALQQAKQQAEEANQAKSTFLANMSHELRTPLNGILGYTQILSLDPDLTQDQKEGLDIISQCGEHLLGLISEILDLSKIEAHHLELGANAVQLPKFLMGVGQICQIKAEEKDIIYHYEVTDDLPKVVLVDEQRLRQILINLLGNAIKFTDCGTVTLRVQLLPSNQDTSESDAILPYLSNIRFEVIDTGKGISPDDMAKIFLPFEQVGDPNKRTEGTGLGLAISQKLVNMMGGQLQVKSEVDRGSCFWFDLELPELNAIVESSKCNDEIIKNFSRIKGYEGDRQTILVVDDRWVNRAVIKHFLEPLGFKILEADNGYHGINIATQNHIDAIITDLIMPIMDGFEMVRHFRNISRFQKIPIIAISASIININKISSIQVGCDDFLTKPINFAILLDKIQQYLNLSWIYQDSLATTTAVVSDDPLVMPPQSELTKIHEALELGDFSAIIEIAQIIRDLNPQYQNFANQLLSMAQAFDEGSISKLIEIV</sequence>
<dbReference type="SUPFAM" id="SSF55874">
    <property type="entry name" value="ATPase domain of HSP90 chaperone/DNA topoisomerase II/histidine kinase"/>
    <property type="match status" value="1"/>
</dbReference>
<dbReference type="EMBL" id="JACJQB010000016">
    <property type="protein sequence ID" value="MBD2188462.1"/>
    <property type="molecule type" value="Genomic_DNA"/>
</dbReference>
<feature type="coiled-coil region" evidence="8">
    <location>
        <begin position="580"/>
        <end position="607"/>
    </location>
</feature>
<dbReference type="SMART" id="SM00091">
    <property type="entry name" value="PAS"/>
    <property type="match status" value="2"/>
</dbReference>
<dbReference type="PRINTS" id="PR00344">
    <property type="entry name" value="BCTRLSENSOR"/>
</dbReference>
<dbReference type="Pfam" id="PF00989">
    <property type="entry name" value="PAS"/>
    <property type="match status" value="2"/>
</dbReference>
<evidence type="ECO:0000256" key="4">
    <source>
        <dbReference type="ARBA" id="ARBA00022679"/>
    </source>
</evidence>
<dbReference type="SMART" id="SM00387">
    <property type="entry name" value="HATPase_c"/>
    <property type="match status" value="1"/>
</dbReference>
<evidence type="ECO:0000256" key="2">
    <source>
        <dbReference type="ARBA" id="ARBA00012438"/>
    </source>
</evidence>
<keyword evidence="3 7" id="KW-0597">Phosphoprotein</keyword>
<feature type="domain" description="Histidine kinase" evidence="9">
    <location>
        <begin position="607"/>
        <end position="838"/>
    </location>
</feature>
<dbReference type="Pfam" id="PF00512">
    <property type="entry name" value="HisKA"/>
    <property type="match status" value="1"/>
</dbReference>
<dbReference type="EC" id="2.7.13.3" evidence="2"/>
<keyword evidence="6" id="KW-0902">Two-component regulatory system</keyword>
<evidence type="ECO:0000259" key="9">
    <source>
        <dbReference type="PROSITE" id="PS50109"/>
    </source>
</evidence>
<dbReference type="InterPro" id="IPR003594">
    <property type="entry name" value="HATPase_dom"/>
</dbReference>
<evidence type="ECO:0000313" key="13">
    <source>
        <dbReference type="EMBL" id="MBD2188462.1"/>
    </source>
</evidence>
<dbReference type="InterPro" id="IPR005467">
    <property type="entry name" value="His_kinase_dom"/>
</dbReference>
<dbReference type="NCBIfam" id="TIGR00229">
    <property type="entry name" value="sensory_box"/>
    <property type="match status" value="2"/>
</dbReference>
<protein>
    <recommendedName>
        <fullName evidence="2">histidine kinase</fullName>
        <ecNumber evidence="2">2.7.13.3</ecNumber>
    </recommendedName>
</protein>
<dbReference type="InterPro" id="IPR013767">
    <property type="entry name" value="PAS_fold"/>
</dbReference>
<dbReference type="SUPFAM" id="SSF52172">
    <property type="entry name" value="CheY-like"/>
    <property type="match status" value="1"/>
</dbReference>
<organism evidence="13 14">
    <name type="scientific">Pseudanabaena mucicola FACHB-723</name>
    <dbReference type="NCBI Taxonomy" id="2692860"/>
    <lineage>
        <taxon>Bacteria</taxon>
        <taxon>Bacillati</taxon>
        <taxon>Cyanobacteriota</taxon>
        <taxon>Cyanophyceae</taxon>
        <taxon>Pseudanabaenales</taxon>
        <taxon>Pseudanabaenaceae</taxon>
        <taxon>Pseudanabaena</taxon>
    </lineage>
</organism>
<dbReference type="InterPro" id="IPR036097">
    <property type="entry name" value="HisK_dim/P_sf"/>
</dbReference>